<dbReference type="PANTHER" id="PTHR14097:SF9">
    <property type="entry name" value="EPIMERASE, PUTATIVE (AFU_ORTHOLOGUE AFUA_8G07320)-RELATED"/>
    <property type="match status" value="1"/>
</dbReference>
<evidence type="ECO:0000313" key="2">
    <source>
        <dbReference type="Proteomes" id="UP000016922"/>
    </source>
</evidence>
<dbReference type="InterPro" id="IPR036291">
    <property type="entry name" value="NAD(P)-bd_dom_sf"/>
</dbReference>
<dbReference type="KEGG" id="glz:GLAREA_11987"/>
<evidence type="ECO:0000313" key="1">
    <source>
        <dbReference type="EMBL" id="EPE31905.1"/>
    </source>
</evidence>
<keyword evidence="2" id="KW-1185">Reference proteome</keyword>
<dbReference type="GeneID" id="19471028"/>
<proteinExistence type="predicted"/>
<dbReference type="EMBL" id="KE145360">
    <property type="protein sequence ID" value="EPE31905.1"/>
    <property type="molecule type" value="Genomic_DNA"/>
</dbReference>
<protein>
    <submittedName>
        <fullName evidence="1">NAD(P)-binding Rossmann-fold containing protein</fullName>
    </submittedName>
</protein>
<dbReference type="eggNOG" id="ENOG502SRS2">
    <property type="taxonomic scope" value="Eukaryota"/>
</dbReference>
<dbReference type="OrthoDB" id="3535423at2759"/>
<dbReference type="AlphaFoldDB" id="S3D268"/>
<accession>S3D268</accession>
<gene>
    <name evidence="1" type="ORF">GLAREA_11987</name>
</gene>
<dbReference type="HOGENOM" id="CLU_071330_0_0_1"/>
<organism evidence="1 2">
    <name type="scientific">Glarea lozoyensis (strain ATCC 20868 / MF5171)</name>
    <dbReference type="NCBI Taxonomy" id="1116229"/>
    <lineage>
        <taxon>Eukaryota</taxon>
        <taxon>Fungi</taxon>
        <taxon>Dikarya</taxon>
        <taxon>Ascomycota</taxon>
        <taxon>Pezizomycotina</taxon>
        <taxon>Leotiomycetes</taxon>
        <taxon>Helotiales</taxon>
        <taxon>Helotiaceae</taxon>
        <taxon>Glarea</taxon>
    </lineage>
</organism>
<dbReference type="Gene3D" id="3.40.50.720">
    <property type="entry name" value="NAD(P)-binding Rossmann-like Domain"/>
    <property type="match status" value="1"/>
</dbReference>
<reference evidence="1 2" key="1">
    <citation type="journal article" date="2013" name="BMC Genomics">
        <title>Genomics-driven discovery of the pneumocandin biosynthetic gene cluster in the fungus Glarea lozoyensis.</title>
        <authorList>
            <person name="Chen L."/>
            <person name="Yue Q."/>
            <person name="Zhang X."/>
            <person name="Xiang M."/>
            <person name="Wang C."/>
            <person name="Li S."/>
            <person name="Che Y."/>
            <person name="Ortiz-Lopez F.J."/>
            <person name="Bills G.F."/>
            <person name="Liu X."/>
            <person name="An Z."/>
        </authorList>
    </citation>
    <scope>NUCLEOTIDE SEQUENCE [LARGE SCALE GENOMIC DNA]</scope>
    <source>
        <strain evidence="2">ATCC 20868 / MF5171</strain>
    </source>
</reference>
<dbReference type="SUPFAM" id="SSF51735">
    <property type="entry name" value="NAD(P)-binding Rossmann-fold domains"/>
    <property type="match status" value="1"/>
</dbReference>
<dbReference type="STRING" id="1116229.S3D268"/>
<name>S3D268_GLAL2</name>
<dbReference type="RefSeq" id="XP_008080960.1">
    <property type="nucleotide sequence ID" value="XM_008082769.1"/>
</dbReference>
<dbReference type="Proteomes" id="UP000016922">
    <property type="component" value="Unassembled WGS sequence"/>
</dbReference>
<sequence length="241" mass="26053">MKLIIAGSTGYVATEIIRQAISNPAITSIIGLARRETAVPANAGANASKLKSVICKDFNNYSEDVKKELAGANACIWTIAVGIGKVKDFPFEHVRKTCLDYVVNGLETICPLGAKPFRFLYISGSNVTRDQTKKPLFMRDYTLLRGEVENRVLAYAEKSNGDMLPCIAKPGLIRKPGQTTLSGGIGPWILMTVLGVPSVELVHISATLIDQAVNGIEKEALLCEDMTRIGSKILADQETSL</sequence>
<dbReference type="OMA" id="MRGECEN"/>
<dbReference type="PANTHER" id="PTHR14097">
    <property type="entry name" value="OXIDOREDUCTASE HTATIP2"/>
    <property type="match status" value="1"/>
</dbReference>